<evidence type="ECO:0000313" key="15">
    <source>
        <dbReference type="Proteomes" id="UP000241769"/>
    </source>
</evidence>
<feature type="transmembrane region" description="Helical" evidence="11">
    <location>
        <begin position="654"/>
        <end position="673"/>
    </location>
</feature>
<evidence type="ECO:0000256" key="9">
    <source>
        <dbReference type="ARBA" id="ARBA00043149"/>
    </source>
</evidence>
<dbReference type="SUPFAM" id="SSF53067">
    <property type="entry name" value="Actin-like ATPase domain"/>
    <property type="match status" value="2"/>
</dbReference>
<dbReference type="OrthoDB" id="5422795at2759"/>
<keyword evidence="6 10" id="KW-0418">Kinase</keyword>
<proteinExistence type="inferred from homology"/>
<evidence type="ECO:0000256" key="4">
    <source>
        <dbReference type="ARBA" id="ARBA00022679"/>
    </source>
</evidence>
<dbReference type="CDD" id="cd07792">
    <property type="entry name" value="ASKHA_NBD_FGGY_GK1-3-like"/>
    <property type="match status" value="1"/>
</dbReference>
<dbReference type="Gene3D" id="3.30.420.40">
    <property type="match status" value="2"/>
</dbReference>
<evidence type="ECO:0000256" key="2">
    <source>
        <dbReference type="ARBA" id="ARBA00009156"/>
    </source>
</evidence>
<evidence type="ECO:0000256" key="3">
    <source>
        <dbReference type="ARBA" id="ARBA00012099"/>
    </source>
</evidence>
<evidence type="ECO:0000256" key="6">
    <source>
        <dbReference type="ARBA" id="ARBA00022777"/>
    </source>
</evidence>
<dbReference type="EMBL" id="MDYQ01000193">
    <property type="protein sequence ID" value="PRP79198.1"/>
    <property type="molecule type" value="Genomic_DNA"/>
</dbReference>
<keyword evidence="7" id="KW-0319">Glycerol metabolism</keyword>
<evidence type="ECO:0000256" key="5">
    <source>
        <dbReference type="ARBA" id="ARBA00022741"/>
    </source>
</evidence>
<evidence type="ECO:0000256" key="10">
    <source>
        <dbReference type="RuleBase" id="RU003733"/>
    </source>
</evidence>
<dbReference type="FunFam" id="3.30.420.40:FF:000108">
    <property type="entry name" value="Glycerol kinase, glycosomal"/>
    <property type="match status" value="1"/>
</dbReference>
<dbReference type="GO" id="GO:0005739">
    <property type="term" value="C:mitochondrion"/>
    <property type="evidence" value="ECO:0007669"/>
    <property type="project" value="TreeGrafter"/>
</dbReference>
<dbReference type="PANTHER" id="PTHR10196">
    <property type="entry name" value="SUGAR KINASE"/>
    <property type="match status" value="1"/>
</dbReference>
<name>A0A2P6N5I7_9EUKA</name>
<evidence type="ECO:0000259" key="12">
    <source>
        <dbReference type="Pfam" id="PF00370"/>
    </source>
</evidence>
<keyword evidence="8" id="KW-0067">ATP-binding</keyword>
<comment type="pathway">
    <text evidence="1">Polyol metabolism; glycerol degradation via glycerol kinase pathway; sn-glycerol 3-phosphate from glycerol: step 1/1.</text>
</comment>
<dbReference type="PANTHER" id="PTHR10196:SF69">
    <property type="entry name" value="GLYCEROL KINASE"/>
    <property type="match status" value="1"/>
</dbReference>
<dbReference type="GO" id="GO:0046167">
    <property type="term" value="P:glycerol-3-phosphate biosynthetic process"/>
    <property type="evidence" value="ECO:0007669"/>
    <property type="project" value="TreeGrafter"/>
</dbReference>
<evidence type="ECO:0000256" key="7">
    <source>
        <dbReference type="ARBA" id="ARBA00022798"/>
    </source>
</evidence>
<dbReference type="FunCoup" id="A0A2P6N5I7">
    <property type="interactions" value="247"/>
</dbReference>
<dbReference type="GO" id="GO:0019563">
    <property type="term" value="P:glycerol catabolic process"/>
    <property type="evidence" value="ECO:0007669"/>
    <property type="project" value="UniProtKB-UniPathway"/>
</dbReference>
<dbReference type="GO" id="GO:0004370">
    <property type="term" value="F:glycerol kinase activity"/>
    <property type="evidence" value="ECO:0007669"/>
    <property type="project" value="UniProtKB-EC"/>
</dbReference>
<gene>
    <name evidence="14" type="ORF">PROFUN_13078</name>
</gene>
<dbReference type="NCBIfam" id="NF000756">
    <property type="entry name" value="PRK00047.1"/>
    <property type="match status" value="1"/>
</dbReference>
<feature type="domain" description="Carbohydrate kinase FGGY C-terminal" evidence="13">
    <location>
        <begin position="393"/>
        <end position="583"/>
    </location>
</feature>
<dbReference type="Pfam" id="PF00370">
    <property type="entry name" value="FGGY_N"/>
    <property type="match status" value="1"/>
</dbReference>
<reference evidence="14 15" key="1">
    <citation type="journal article" date="2018" name="Genome Biol. Evol.">
        <title>Multiple Roots of Fruiting Body Formation in Amoebozoa.</title>
        <authorList>
            <person name="Hillmann F."/>
            <person name="Forbes G."/>
            <person name="Novohradska S."/>
            <person name="Ferling I."/>
            <person name="Riege K."/>
            <person name="Groth M."/>
            <person name="Westermann M."/>
            <person name="Marz M."/>
            <person name="Spaller T."/>
            <person name="Winckler T."/>
            <person name="Schaap P."/>
            <person name="Glockner G."/>
        </authorList>
    </citation>
    <scope>NUCLEOTIDE SEQUENCE [LARGE SCALE GENOMIC DNA]</scope>
    <source>
        <strain evidence="14 15">Jena</strain>
    </source>
</reference>
<evidence type="ECO:0000259" key="13">
    <source>
        <dbReference type="Pfam" id="PF02782"/>
    </source>
</evidence>
<dbReference type="Pfam" id="PF02782">
    <property type="entry name" value="FGGY_C"/>
    <property type="match status" value="1"/>
</dbReference>
<dbReference type="FunFam" id="3.30.420.40:FF:000086">
    <property type="entry name" value="Glycerol kinase"/>
    <property type="match status" value="1"/>
</dbReference>
<sequence>MLERVPGVELHGLHGGVFSFFVRTFIAEISELSIGTTYAKKIAYIGTYHILGRVPGVELPGLHGGVFSFFVRTFITEKSANVRYPFYCVMGTQEDFRVLIVDQYSGGRDWHNSLEMTGRHIIAIDQGTSSSRCIIYDEKQKKVASKSHEFPSIHLHPGWTEQDPEVIMSSVEQCIRDVMSQTGLKSEDFRGIGITNQRETTIAWDRHTGQPLSNAIVWLDARNAALLERILAEDAKGDRDFLRAKCGLPLSTYFSAVKIRWLLENSPAVSCGGGTGRLNAFEVAEAVRQGRCCFGTVDSWIIWNLTGGTIHATDVTNASRTMLMDINSCKWDDYLCNFFGIPKETLPEIRSSAEVFGTVRAGHVLEGVKIAGVLGDQQAALVGQSCLSPGDAKNTYGTGCFMLFNTGNKPVQSTCGLLTTVAYQFGPSSKPAYALEGSVAVAGVGLKWLRDRLGVLRSFEDIDAEASKTDTTGDVYFVPAFSGLFAPYWREDARGTIVGMTQYTESCHVIRALLEAICFQTRVIADAMQKDSGQKLRQLRVDGGLTNSRVLLQIQSDLLGIPVVKPDDVEATAFGSAFAAGISTGLYTLNDTSVEDDTGKEVYHNKITDRERKERMDKWDKAVERSLDWAPRTTDIVEEKKQERTVFGYIREHAVPVVVTALLTTGVFHYVYYRNK</sequence>
<dbReference type="InterPro" id="IPR018485">
    <property type="entry name" value="FGGY_C"/>
</dbReference>
<dbReference type="InterPro" id="IPR043129">
    <property type="entry name" value="ATPase_NBD"/>
</dbReference>
<accession>A0A2P6N5I7</accession>
<keyword evidence="11" id="KW-1133">Transmembrane helix</keyword>
<dbReference type="STRING" id="1890364.A0A2P6N5I7"/>
<dbReference type="InterPro" id="IPR005999">
    <property type="entry name" value="Glycerol_kin"/>
</dbReference>
<dbReference type="UniPathway" id="UPA00618">
    <property type="reaction ID" value="UER00672"/>
</dbReference>
<keyword evidence="15" id="KW-1185">Reference proteome</keyword>
<dbReference type="NCBIfam" id="TIGR01311">
    <property type="entry name" value="glycerol_kin"/>
    <property type="match status" value="1"/>
</dbReference>
<dbReference type="AlphaFoldDB" id="A0A2P6N5I7"/>
<protein>
    <recommendedName>
        <fullName evidence="3">glycerol kinase</fullName>
        <ecNumber evidence="3">2.7.1.30</ecNumber>
    </recommendedName>
    <alternativeName>
        <fullName evidence="9">ATP:glycerol 3-phosphotransferase</fullName>
    </alternativeName>
</protein>
<dbReference type="InParanoid" id="A0A2P6N5I7"/>
<keyword evidence="11" id="KW-0812">Transmembrane</keyword>
<dbReference type="GO" id="GO:0005524">
    <property type="term" value="F:ATP binding"/>
    <property type="evidence" value="ECO:0007669"/>
    <property type="project" value="UniProtKB-KW"/>
</dbReference>
<dbReference type="PROSITE" id="PS00933">
    <property type="entry name" value="FGGY_KINASES_1"/>
    <property type="match status" value="1"/>
</dbReference>
<dbReference type="InterPro" id="IPR018483">
    <property type="entry name" value="Carb_kinase_FGGY_CS"/>
</dbReference>
<keyword evidence="11" id="KW-0472">Membrane</keyword>
<dbReference type="InterPro" id="IPR042018">
    <property type="entry name" value="GK1-3_metazoan-type"/>
</dbReference>
<dbReference type="GO" id="GO:0006641">
    <property type="term" value="P:triglyceride metabolic process"/>
    <property type="evidence" value="ECO:0007669"/>
    <property type="project" value="TreeGrafter"/>
</dbReference>
<evidence type="ECO:0000256" key="11">
    <source>
        <dbReference type="SAM" id="Phobius"/>
    </source>
</evidence>
<dbReference type="InterPro" id="IPR018484">
    <property type="entry name" value="FGGY_N"/>
</dbReference>
<comment type="similarity">
    <text evidence="2 10">Belongs to the FGGY kinase family.</text>
</comment>
<dbReference type="EC" id="2.7.1.30" evidence="3"/>
<feature type="domain" description="Carbohydrate kinase FGGY N-terminal" evidence="12">
    <location>
        <begin position="121"/>
        <end position="383"/>
    </location>
</feature>
<keyword evidence="4 10" id="KW-0808">Transferase</keyword>
<evidence type="ECO:0000313" key="14">
    <source>
        <dbReference type="EMBL" id="PRP79198.1"/>
    </source>
</evidence>
<keyword evidence="5" id="KW-0547">Nucleotide-binding</keyword>
<evidence type="ECO:0000256" key="1">
    <source>
        <dbReference type="ARBA" id="ARBA00005190"/>
    </source>
</evidence>
<dbReference type="PROSITE" id="PS00445">
    <property type="entry name" value="FGGY_KINASES_2"/>
    <property type="match status" value="1"/>
</dbReference>
<organism evidence="14 15">
    <name type="scientific">Planoprotostelium fungivorum</name>
    <dbReference type="NCBI Taxonomy" id="1890364"/>
    <lineage>
        <taxon>Eukaryota</taxon>
        <taxon>Amoebozoa</taxon>
        <taxon>Evosea</taxon>
        <taxon>Variosea</taxon>
        <taxon>Cavosteliida</taxon>
        <taxon>Cavosteliaceae</taxon>
        <taxon>Planoprotostelium</taxon>
    </lineage>
</organism>
<evidence type="ECO:0000256" key="8">
    <source>
        <dbReference type="ARBA" id="ARBA00022840"/>
    </source>
</evidence>
<dbReference type="Proteomes" id="UP000241769">
    <property type="component" value="Unassembled WGS sequence"/>
</dbReference>
<comment type="caution">
    <text evidence="14">The sequence shown here is derived from an EMBL/GenBank/DDBJ whole genome shotgun (WGS) entry which is preliminary data.</text>
</comment>